<dbReference type="InterPro" id="IPR023393">
    <property type="entry name" value="START-like_dom_sf"/>
</dbReference>
<dbReference type="EMBL" id="KI691941">
    <property type="protein sequence ID" value="ETM50725.1"/>
    <property type="molecule type" value="Genomic_DNA"/>
</dbReference>
<dbReference type="PANTHER" id="PTHR13510">
    <property type="entry name" value="FYVE-FINGER-CONTAINING RAB5 EFFECTOR PROTEIN RABENOSYN-5-RELATED"/>
    <property type="match status" value="1"/>
</dbReference>
<dbReference type="OrthoDB" id="92855at2759"/>
<dbReference type="PANTHER" id="PTHR13510:SF44">
    <property type="entry name" value="RABENOSYN-5"/>
    <property type="match status" value="1"/>
</dbReference>
<evidence type="ECO:0000313" key="4">
    <source>
        <dbReference type="EMBL" id="ETM50725.1"/>
    </source>
</evidence>
<evidence type="ECO:0000313" key="2">
    <source>
        <dbReference type="EMBL" id="ETL44358.1"/>
    </source>
</evidence>
<evidence type="ECO:0000313" key="3">
    <source>
        <dbReference type="EMBL" id="ETL97566.1"/>
    </source>
</evidence>
<reference evidence="2 5" key="3">
    <citation type="submission" date="2013-11" db="EMBL/GenBank/DDBJ databases">
        <title>The Genome Sequence of Phytophthora parasitica CJ05E6.</title>
        <authorList>
            <consortium name="The Broad Institute Genomics Platform"/>
            <person name="Russ C."/>
            <person name="Tyler B."/>
            <person name="Panabieres F."/>
            <person name="Shan W."/>
            <person name="Tripathy S."/>
            <person name="Grunwald N."/>
            <person name="Machado M."/>
            <person name="Johnson C.S."/>
            <person name="Arredondo F."/>
            <person name="Hong C."/>
            <person name="Coffey M."/>
            <person name="Young S.K."/>
            <person name="Zeng Q."/>
            <person name="Gargeya S."/>
            <person name="Fitzgerald M."/>
            <person name="Abouelleil A."/>
            <person name="Alvarado L."/>
            <person name="Chapman S.B."/>
            <person name="Gainer-Dewar J."/>
            <person name="Goldberg J."/>
            <person name="Griggs A."/>
            <person name="Gujja S."/>
            <person name="Hansen M."/>
            <person name="Howarth C."/>
            <person name="Imamovic A."/>
            <person name="Ireland A."/>
            <person name="Larimer J."/>
            <person name="McCowan C."/>
            <person name="Murphy C."/>
            <person name="Pearson M."/>
            <person name="Poon T.W."/>
            <person name="Priest M."/>
            <person name="Roberts A."/>
            <person name="Saif S."/>
            <person name="Shea T."/>
            <person name="Sykes S."/>
            <person name="Wortman J."/>
            <person name="Nusbaum C."/>
            <person name="Birren B."/>
        </authorList>
    </citation>
    <scope>NUCLEOTIDE SEQUENCE [LARGE SCALE GENOMIC DNA]</scope>
    <source>
        <strain evidence="2 5">CJ05E6</strain>
    </source>
</reference>
<reference evidence="1" key="2">
    <citation type="submission" date="2013-11" db="EMBL/GenBank/DDBJ databases">
        <title>The Genome Sequence of Phytophthora parasitica CJ02B3.</title>
        <authorList>
            <consortium name="The Broad Institute Genomics Platform"/>
            <person name="Russ C."/>
            <person name="Tyler B."/>
            <person name="Panabieres F."/>
            <person name="Shan W."/>
            <person name="Tripathy S."/>
            <person name="Grunwald N."/>
            <person name="Machado M."/>
            <person name="Johnson C.S."/>
            <person name="Arredondo F."/>
            <person name="Hong C."/>
            <person name="Coffey M."/>
            <person name="Young S.K."/>
            <person name="Zeng Q."/>
            <person name="Gargeya S."/>
            <person name="Fitzgerald M."/>
            <person name="Abouelleil A."/>
            <person name="Alvarado L."/>
            <person name="Chapman S.B."/>
            <person name="Gainer-Dewar J."/>
            <person name="Goldberg J."/>
            <person name="Griggs A."/>
            <person name="Gujja S."/>
            <person name="Hansen M."/>
            <person name="Howarth C."/>
            <person name="Imamovic A."/>
            <person name="Ireland A."/>
            <person name="Larimer J."/>
            <person name="McCowan C."/>
            <person name="Murphy C."/>
            <person name="Pearson M."/>
            <person name="Poon T.W."/>
            <person name="Priest M."/>
            <person name="Roberts A."/>
            <person name="Saif S."/>
            <person name="Shea T."/>
            <person name="Sykes S."/>
            <person name="Wortman J."/>
            <person name="Nusbaum C."/>
            <person name="Birren B."/>
        </authorList>
    </citation>
    <scope>NUCLEOTIDE SEQUENCE [LARGE SCALE GENOMIC DNA]</scope>
    <source>
        <strain evidence="1">CJ02B3</strain>
    </source>
</reference>
<gene>
    <name evidence="4" type="ORF">L914_05308</name>
    <name evidence="1" type="ORF">L915_05355</name>
    <name evidence="2" type="ORF">L916_05310</name>
    <name evidence="3" type="ORF">L917_05191</name>
</gene>
<reference evidence="4" key="4">
    <citation type="submission" date="2013-11" db="EMBL/GenBank/DDBJ databases">
        <title>The Genome Sequence of Phytophthora parasitica IAC_01/95.</title>
        <authorList>
            <consortium name="The Broad Institute Genomics Platform"/>
            <person name="Russ C."/>
            <person name="Tyler B."/>
            <person name="Panabieres F."/>
            <person name="Shan W."/>
            <person name="Tripathy S."/>
            <person name="Grunwald N."/>
            <person name="Machado M."/>
            <person name="Johnson C.S."/>
            <person name="Arredondo F."/>
            <person name="Hong C."/>
            <person name="Coffey M."/>
            <person name="Young S.K."/>
            <person name="Zeng Q."/>
            <person name="Gargeya S."/>
            <person name="Fitzgerald M."/>
            <person name="Abouelleil A."/>
            <person name="Alvarado L."/>
            <person name="Chapman S.B."/>
            <person name="Gainer-Dewar J."/>
            <person name="Goldberg J."/>
            <person name="Griggs A."/>
            <person name="Gujja S."/>
            <person name="Hansen M."/>
            <person name="Howarth C."/>
            <person name="Imamovic A."/>
            <person name="Ireland A."/>
            <person name="Larimer J."/>
            <person name="McCowan C."/>
            <person name="Murphy C."/>
            <person name="Pearson M."/>
            <person name="Poon T.W."/>
            <person name="Priest M."/>
            <person name="Roberts A."/>
            <person name="Saif S."/>
            <person name="Shea T."/>
            <person name="Sykes S."/>
            <person name="Wortman J."/>
            <person name="Nusbaum C."/>
            <person name="Birren B."/>
        </authorList>
    </citation>
    <scope>NUCLEOTIDE SEQUENCE [LARGE SCALE GENOMIC DNA]</scope>
    <source>
        <strain evidence="4">IAC_01/95</strain>
    </source>
</reference>
<evidence type="ECO:0000313" key="5">
    <source>
        <dbReference type="Proteomes" id="UP000053864"/>
    </source>
</evidence>
<dbReference type="Proteomes" id="UP000053864">
    <property type="component" value="Unassembled WGS sequence"/>
</dbReference>
<evidence type="ECO:0008006" key="6">
    <source>
        <dbReference type="Google" id="ProtNLM"/>
    </source>
</evidence>
<evidence type="ECO:0000313" key="1">
    <source>
        <dbReference type="EMBL" id="ETK90956.1"/>
    </source>
</evidence>
<dbReference type="EMBL" id="KI678698">
    <property type="protein sequence ID" value="ETL97566.1"/>
    <property type="molecule type" value="Genomic_DNA"/>
</dbReference>
<dbReference type="InterPro" id="IPR052727">
    <property type="entry name" value="Rab4/Rab5_effector"/>
</dbReference>
<dbReference type="AlphaFoldDB" id="W2NQD8"/>
<organism evidence="4">
    <name type="scientific">Phytophthora nicotianae</name>
    <name type="common">Potato buckeye rot agent</name>
    <name type="synonym">Phytophthora parasitica</name>
    <dbReference type="NCBI Taxonomy" id="4792"/>
    <lineage>
        <taxon>Eukaryota</taxon>
        <taxon>Sar</taxon>
        <taxon>Stramenopiles</taxon>
        <taxon>Oomycota</taxon>
        <taxon>Peronosporomycetes</taxon>
        <taxon>Peronosporales</taxon>
        <taxon>Peronosporaceae</taxon>
        <taxon>Phytophthora</taxon>
    </lineage>
</organism>
<dbReference type="EMBL" id="KI685406">
    <property type="protein sequence ID" value="ETK90956.1"/>
    <property type="molecule type" value="Genomic_DNA"/>
</dbReference>
<dbReference type="Gene3D" id="3.30.530.20">
    <property type="match status" value="1"/>
</dbReference>
<dbReference type="Proteomes" id="UP000054532">
    <property type="component" value="Unassembled WGS sequence"/>
</dbReference>
<dbReference type="EMBL" id="KI671968">
    <property type="protein sequence ID" value="ETL44358.1"/>
    <property type="molecule type" value="Genomic_DNA"/>
</dbReference>
<reference evidence="3" key="1">
    <citation type="submission" date="2013-11" db="EMBL/GenBank/DDBJ databases">
        <title>The Genome Sequence of Phytophthora parasitica CHvinca01.</title>
        <authorList>
            <consortium name="The Broad Institute Genomics Platform"/>
            <person name="Russ C."/>
            <person name="Tyler B."/>
            <person name="Panabieres F."/>
            <person name="Shan W."/>
            <person name="Tripathy S."/>
            <person name="Grunwald N."/>
            <person name="Machado M."/>
            <person name="Johnson C.S."/>
            <person name="Arredondo F."/>
            <person name="Hong C."/>
            <person name="Coffey M."/>
            <person name="Young S.K."/>
            <person name="Zeng Q."/>
            <person name="Gargeya S."/>
            <person name="Fitzgerald M."/>
            <person name="Abouelleil A."/>
            <person name="Alvarado L."/>
            <person name="Chapman S.B."/>
            <person name="Gainer-Dewar J."/>
            <person name="Goldberg J."/>
            <person name="Griggs A."/>
            <person name="Gujja S."/>
            <person name="Hansen M."/>
            <person name="Howarth C."/>
            <person name="Imamovic A."/>
            <person name="Ireland A."/>
            <person name="Larimer J."/>
            <person name="McCowan C."/>
            <person name="Murphy C."/>
            <person name="Pearson M."/>
            <person name="Poon T.W."/>
            <person name="Priest M."/>
            <person name="Roberts A."/>
            <person name="Saif S."/>
            <person name="Shea T."/>
            <person name="Sykes S."/>
            <person name="Wortman J."/>
            <person name="Nusbaum C."/>
            <person name="Birren B."/>
        </authorList>
    </citation>
    <scope>NUCLEOTIDE SEQUENCE [LARGE SCALE GENOMIC DNA]</scope>
    <source>
        <strain evidence="3">CHvinca01</strain>
    </source>
</reference>
<dbReference type="Proteomes" id="UP000054423">
    <property type="component" value="Unassembled WGS sequence"/>
</dbReference>
<name>W2NQD8_PHYNI</name>
<sequence length="425" mass="47523">MYPLPVQPYPSRALNANETNLLRRFTNTLTAAALHDYDCFVKDCHGDVSEDTRHDWKFVKKQGGLAVYRDRDANARHNEDTITMVETNGRISSQEHQPPGQIESLLCIGTLPGTLDDIMCGIVCPTAQDTMLKSSCIGDNIVDCCVLASILSPTPEDPWRSLTLKWAVNAGPNTTRPLVRPRDFTYVEATGITTNIDGERVGYHIVHSVVVPDTQPIDKQRLVRGNVSLYHVYRQKSPNTVEVHVRAFWQLNGRTLPSIQTSSCVEATISISRVRLHSRMKKLVWLSERSQSLDTETDSSCCNLCKRWVGGCFTVDRCCSVCQSVACRRCSTSELLHNFSKLQRTVIRTRQTVCRRCLRKSEESIAMQESKPVKRTKLLSSRALSTASTASLDSRDWNCSERSRVFSSRRFEGAATSGAGTATTQ</sequence>
<dbReference type="Proteomes" id="UP000053236">
    <property type="component" value="Unassembled WGS sequence"/>
</dbReference>
<protein>
    <recommendedName>
        <fullName evidence="6">FYVE-type domain-containing protein</fullName>
    </recommendedName>
</protein>
<proteinExistence type="predicted"/>
<dbReference type="VEuPathDB" id="FungiDB:PPTG_09669"/>
<accession>W2NQD8</accession>